<dbReference type="HOGENOM" id="CLU_2528423_0_0_1"/>
<keyword evidence="1" id="KW-0808">Transferase</keyword>
<name>R9P4I4_PSEHS</name>
<sequence>MSKRDRPSLFGAHEVVYPRLGNPPSIVSFVQAADHRPACRQGNLDILDAFERKHARRLGKEGQSYLTDGMLTVGRDMSLFHCNI</sequence>
<reference evidence="2" key="1">
    <citation type="journal article" date="2013" name="Genome Announc.">
        <title>Draft genome sequence of the basidiomycetous yeast-like fungus Pseudozyma hubeiensis SY62, which produces an abundant amount of the biosurfactant mannosylerythritol lipids.</title>
        <authorList>
            <person name="Konishi M."/>
            <person name="Hatada Y."/>
            <person name="Horiuchi J."/>
        </authorList>
    </citation>
    <scope>NUCLEOTIDE SEQUENCE [LARGE SCALE GENOMIC DNA]</scope>
    <source>
        <strain evidence="2">SY62</strain>
    </source>
</reference>
<dbReference type="AlphaFoldDB" id="R9P4I4"/>
<dbReference type="GeneID" id="24109033"/>
<proteinExistence type="predicted"/>
<dbReference type="Proteomes" id="UP000014071">
    <property type="component" value="Unassembled WGS sequence"/>
</dbReference>
<keyword evidence="1" id="KW-0418">Kinase</keyword>
<organism evidence="1 2">
    <name type="scientific">Pseudozyma hubeiensis (strain SY62)</name>
    <name type="common">Yeast</name>
    <dbReference type="NCBI Taxonomy" id="1305764"/>
    <lineage>
        <taxon>Eukaryota</taxon>
        <taxon>Fungi</taxon>
        <taxon>Dikarya</taxon>
        <taxon>Basidiomycota</taxon>
        <taxon>Ustilaginomycotina</taxon>
        <taxon>Ustilaginomycetes</taxon>
        <taxon>Ustilaginales</taxon>
        <taxon>Ustilaginaceae</taxon>
        <taxon>Pseudozyma</taxon>
    </lineage>
</organism>
<accession>R9P4I4</accession>
<gene>
    <name evidence="1" type="ORF">PHSY_003747</name>
</gene>
<dbReference type="GO" id="GO:0016301">
    <property type="term" value="F:kinase activity"/>
    <property type="evidence" value="ECO:0007669"/>
    <property type="project" value="UniProtKB-KW"/>
</dbReference>
<keyword evidence="2" id="KW-1185">Reference proteome</keyword>
<evidence type="ECO:0000313" key="1">
    <source>
        <dbReference type="EMBL" id="GAC96167.1"/>
    </source>
</evidence>
<protein>
    <submittedName>
        <fullName evidence="1">Inositol hexakisphosphate kinase</fullName>
    </submittedName>
</protein>
<evidence type="ECO:0000313" key="2">
    <source>
        <dbReference type="Proteomes" id="UP000014071"/>
    </source>
</evidence>
<dbReference type="EMBL" id="DF238801">
    <property type="protein sequence ID" value="GAC96167.1"/>
    <property type="molecule type" value="Genomic_DNA"/>
</dbReference>
<dbReference type="RefSeq" id="XP_012189754.1">
    <property type="nucleotide sequence ID" value="XM_012334364.1"/>
</dbReference>